<dbReference type="PANTHER" id="PTHR22916">
    <property type="entry name" value="GLYCOSYLTRANSFERASE"/>
    <property type="match status" value="1"/>
</dbReference>
<dbReference type="InterPro" id="IPR029044">
    <property type="entry name" value="Nucleotide-diphossugar_trans"/>
</dbReference>
<name>A0AAE0C5R1_9CHLO</name>
<reference evidence="2 3" key="1">
    <citation type="journal article" date="2015" name="Genome Biol. Evol.">
        <title>Comparative Genomics of a Bacterivorous Green Alga Reveals Evolutionary Causalities and Consequences of Phago-Mixotrophic Mode of Nutrition.</title>
        <authorList>
            <person name="Burns J.A."/>
            <person name="Paasch A."/>
            <person name="Narechania A."/>
            <person name="Kim E."/>
        </authorList>
    </citation>
    <scope>NUCLEOTIDE SEQUENCE [LARGE SCALE GENOMIC DNA]</scope>
    <source>
        <strain evidence="2 3">PLY_AMNH</strain>
    </source>
</reference>
<dbReference type="CDD" id="cd00761">
    <property type="entry name" value="Glyco_tranf_GTA_type"/>
    <property type="match status" value="1"/>
</dbReference>
<proteinExistence type="predicted"/>
<dbReference type="PANTHER" id="PTHR22916:SF3">
    <property type="entry name" value="UDP-GLCNAC:BETAGAL BETA-1,3-N-ACETYLGLUCOSAMINYLTRANSFERASE-LIKE PROTEIN 1"/>
    <property type="match status" value="1"/>
</dbReference>
<evidence type="ECO:0000313" key="2">
    <source>
        <dbReference type="EMBL" id="KAK3247782.1"/>
    </source>
</evidence>
<protein>
    <recommendedName>
        <fullName evidence="1">Glycosyltransferase 2-like domain-containing protein</fullName>
    </recommendedName>
</protein>
<comment type="caution">
    <text evidence="2">The sequence shown here is derived from an EMBL/GenBank/DDBJ whole genome shotgun (WGS) entry which is preliminary data.</text>
</comment>
<sequence>MHQQCITPHHHPCTNSASCHRHLRAGAVHCVVPCHAPAAPLAEEAAGPKAERYARPAECLPGCAQEHIYFEPSEKGLARKMLQSLHEGVVAARLVTGAAPDGVADWVNLHRHLPLQREPIPEARLEPPFVSVCLVHRNRPKLLQQAVGSIAGQDSHSLELVVVDNGSEGEDVRHLLAKIDEELRGLTAFQARMWMQPHGTLSSARNFAASKARGEYLLFMDDDNYAMANEVRVLATTARMVNAAILAPANDQFAGAQPPQIGMQPLKRWVPLGSSPAIGFYKVGPGACSEPLLSPPAPAIAALSAAGFYPNLRPKLPPECDVQTQPVHVMTRTQPHTCDDANPAPYM</sequence>
<dbReference type="Proteomes" id="UP001190700">
    <property type="component" value="Unassembled WGS sequence"/>
</dbReference>
<gene>
    <name evidence="2" type="ORF">CYMTET_42729</name>
</gene>
<dbReference type="GO" id="GO:0016758">
    <property type="term" value="F:hexosyltransferase activity"/>
    <property type="evidence" value="ECO:0007669"/>
    <property type="project" value="UniProtKB-ARBA"/>
</dbReference>
<dbReference type="Pfam" id="PF00535">
    <property type="entry name" value="Glycos_transf_2"/>
    <property type="match status" value="1"/>
</dbReference>
<dbReference type="SUPFAM" id="SSF53448">
    <property type="entry name" value="Nucleotide-diphospho-sugar transferases"/>
    <property type="match status" value="1"/>
</dbReference>
<feature type="domain" description="Glycosyltransferase 2-like" evidence="1">
    <location>
        <begin position="131"/>
        <end position="239"/>
    </location>
</feature>
<dbReference type="EMBL" id="LGRX02028667">
    <property type="protein sequence ID" value="KAK3247782.1"/>
    <property type="molecule type" value="Genomic_DNA"/>
</dbReference>
<evidence type="ECO:0000259" key="1">
    <source>
        <dbReference type="Pfam" id="PF00535"/>
    </source>
</evidence>
<dbReference type="Gene3D" id="3.90.550.10">
    <property type="entry name" value="Spore Coat Polysaccharide Biosynthesis Protein SpsA, Chain A"/>
    <property type="match status" value="1"/>
</dbReference>
<organism evidence="2 3">
    <name type="scientific">Cymbomonas tetramitiformis</name>
    <dbReference type="NCBI Taxonomy" id="36881"/>
    <lineage>
        <taxon>Eukaryota</taxon>
        <taxon>Viridiplantae</taxon>
        <taxon>Chlorophyta</taxon>
        <taxon>Pyramimonadophyceae</taxon>
        <taxon>Pyramimonadales</taxon>
        <taxon>Pyramimonadaceae</taxon>
        <taxon>Cymbomonas</taxon>
    </lineage>
</organism>
<dbReference type="AlphaFoldDB" id="A0AAE0C5R1"/>
<keyword evidence="3" id="KW-1185">Reference proteome</keyword>
<accession>A0AAE0C5R1</accession>
<dbReference type="InterPro" id="IPR001173">
    <property type="entry name" value="Glyco_trans_2-like"/>
</dbReference>
<evidence type="ECO:0000313" key="3">
    <source>
        <dbReference type="Proteomes" id="UP001190700"/>
    </source>
</evidence>